<keyword evidence="1" id="KW-1133">Transmembrane helix</keyword>
<reference evidence="2 3" key="1">
    <citation type="submission" date="2016-02" db="EMBL/GenBank/DDBJ databases">
        <title>Genome analysis of coral dinoflagellate symbionts highlights evolutionary adaptations to a symbiotic lifestyle.</title>
        <authorList>
            <person name="Aranda M."/>
            <person name="Li Y."/>
            <person name="Liew Y.J."/>
            <person name="Baumgarten S."/>
            <person name="Simakov O."/>
            <person name="Wilson M."/>
            <person name="Piel J."/>
            <person name="Ashoor H."/>
            <person name="Bougouffa S."/>
            <person name="Bajic V.B."/>
            <person name="Ryu T."/>
            <person name="Ravasi T."/>
            <person name="Bayer T."/>
            <person name="Micklem G."/>
            <person name="Kim H."/>
            <person name="Bhak J."/>
            <person name="Lajeunesse T.C."/>
            <person name="Voolstra C.R."/>
        </authorList>
    </citation>
    <scope>NUCLEOTIDE SEQUENCE [LARGE SCALE GENOMIC DNA]</scope>
    <source>
        <strain evidence="2 3">CCMP2467</strain>
    </source>
</reference>
<protein>
    <submittedName>
        <fullName evidence="2">Uncharacterized protein</fullName>
    </submittedName>
</protein>
<dbReference type="EMBL" id="LSRX01000261">
    <property type="protein sequence ID" value="OLQ02579.1"/>
    <property type="molecule type" value="Genomic_DNA"/>
</dbReference>
<gene>
    <name evidence="2" type="ORF">AK812_SmicGene14541</name>
</gene>
<accession>A0A1Q9E5A1</accession>
<comment type="caution">
    <text evidence="2">The sequence shown here is derived from an EMBL/GenBank/DDBJ whole genome shotgun (WGS) entry which is preliminary data.</text>
</comment>
<keyword evidence="1" id="KW-0812">Transmembrane</keyword>
<evidence type="ECO:0000256" key="1">
    <source>
        <dbReference type="SAM" id="Phobius"/>
    </source>
</evidence>
<proteinExistence type="predicted"/>
<feature type="transmembrane region" description="Helical" evidence="1">
    <location>
        <begin position="57"/>
        <end position="82"/>
    </location>
</feature>
<dbReference type="Proteomes" id="UP000186817">
    <property type="component" value="Unassembled WGS sequence"/>
</dbReference>
<keyword evidence="1" id="KW-0472">Membrane</keyword>
<keyword evidence="3" id="KW-1185">Reference proteome</keyword>
<evidence type="ECO:0000313" key="2">
    <source>
        <dbReference type="EMBL" id="OLQ02579.1"/>
    </source>
</evidence>
<sequence>MTGVPLDGRWPEDVDPRTWKIPHACHYQELEEALEADIGAVRQVRRWESREKMELQALLVAGVVSVLQPLGMWASGFLKLLFRRQEDAFVTPKLRGEALRKMIALKAAATMAAALIAASVAAPGPAQAESPKLSFFGLGGGVSDVYNQNDNPINPYSQFSEVGDESVYKARTDQEAPADQGAFGPTGVARRKKALANSFERFDKTAFYIKTKQSQQLTSNLQEAAGFKQVTQESADTRSSPLTMQPFHYVGYLGPLNVKANSGADMVYFSGAEGSPAYNKAREFSQKISTVGVDGRNKEWGRASQDFEAAKELLKDWKELVKF</sequence>
<dbReference type="OrthoDB" id="438096at2759"/>
<dbReference type="AlphaFoldDB" id="A0A1Q9E5A1"/>
<evidence type="ECO:0000313" key="3">
    <source>
        <dbReference type="Proteomes" id="UP000186817"/>
    </source>
</evidence>
<feature type="transmembrane region" description="Helical" evidence="1">
    <location>
        <begin position="103"/>
        <end position="122"/>
    </location>
</feature>
<organism evidence="2 3">
    <name type="scientific">Symbiodinium microadriaticum</name>
    <name type="common">Dinoflagellate</name>
    <name type="synonym">Zooxanthella microadriatica</name>
    <dbReference type="NCBI Taxonomy" id="2951"/>
    <lineage>
        <taxon>Eukaryota</taxon>
        <taxon>Sar</taxon>
        <taxon>Alveolata</taxon>
        <taxon>Dinophyceae</taxon>
        <taxon>Suessiales</taxon>
        <taxon>Symbiodiniaceae</taxon>
        <taxon>Symbiodinium</taxon>
    </lineage>
</organism>
<name>A0A1Q9E5A1_SYMMI</name>